<evidence type="ECO:0000313" key="2">
    <source>
        <dbReference type="EMBL" id="SNT18304.1"/>
    </source>
</evidence>
<gene>
    <name evidence="2" type="ORF">SAMN06265795_11635</name>
</gene>
<organism evidence="2 3">
    <name type="scientific">Noviherbaspirillum humi</name>
    <dbReference type="NCBI Taxonomy" id="1688639"/>
    <lineage>
        <taxon>Bacteria</taxon>
        <taxon>Pseudomonadati</taxon>
        <taxon>Pseudomonadota</taxon>
        <taxon>Betaproteobacteria</taxon>
        <taxon>Burkholderiales</taxon>
        <taxon>Oxalobacteraceae</taxon>
        <taxon>Noviherbaspirillum</taxon>
    </lineage>
</organism>
<dbReference type="CDD" id="cd12108">
    <property type="entry name" value="Hr-like"/>
    <property type="match status" value="1"/>
</dbReference>
<dbReference type="EMBL" id="FZOT01000016">
    <property type="protein sequence ID" value="SNT18304.1"/>
    <property type="molecule type" value="Genomic_DNA"/>
</dbReference>
<dbReference type="PANTHER" id="PTHR35585:SF1">
    <property type="entry name" value="HHE DOMAIN PROTEIN (AFU_ORTHOLOGUE AFUA_4G00730)"/>
    <property type="match status" value="1"/>
</dbReference>
<sequence>MEMDVNMNEHRGSGGFPVDSPLEALKKDHHFVKMLFERYLGSQDMKVKQEAGPRILQLLEMHDMLEERVFYPRVHECDPSLVDHCEEEHAQARQMMDQLKGMTPGDAQFDQLLAQLQKAILHHVQQEEQQLFPKVEQSKMDMTKLGLEMQAFESNMVSTQARMSGQQPGMRK</sequence>
<dbReference type="AlphaFoldDB" id="A0A239KMB5"/>
<dbReference type="Pfam" id="PF01814">
    <property type="entry name" value="Hemerythrin"/>
    <property type="match status" value="1"/>
</dbReference>
<proteinExistence type="predicted"/>
<protein>
    <submittedName>
        <fullName evidence="2">Hemerythrin HHE cation binding domain-containing protein</fullName>
    </submittedName>
</protein>
<dbReference type="RefSeq" id="WP_089400922.1">
    <property type="nucleotide sequence ID" value="NZ_FZOT01000016.1"/>
</dbReference>
<dbReference type="OrthoDB" id="8719520at2"/>
<accession>A0A239KMB5</accession>
<evidence type="ECO:0000259" key="1">
    <source>
        <dbReference type="Pfam" id="PF01814"/>
    </source>
</evidence>
<dbReference type="InterPro" id="IPR012312">
    <property type="entry name" value="Hemerythrin-like"/>
</dbReference>
<dbReference type="Gene3D" id="1.20.120.520">
    <property type="entry name" value="nmb1532 protein domain like"/>
    <property type="match status" value="1"/>
</dbReference>
<name>A0A239KMB5_9BURK</name>
<dbReference type="PANTHER" id="PTHR35585">
    <property type="entry name" value="HHE DOMAIN PROTEIN (AFU_ORTHOLOGUE AFUA_4G00730)"/>
    <property type="match status" value="1"/>
</dbReference>
<evidence type="ECO:0000313" key="3">
    <source>
        <dbReference type="Proteomes" id="UP000198284"/>
    </source>
</evidence>
<keyword evidence="3" id="KW-1185">Reference proteome</keyword>
<feature type="domain" description="Hemerythrin-like" evidence="1">
    <location>
        <begin position="21"/>
        <end position="135"/>
    </location>
</feature>
<dbReference type="Proteomes" id="UP000198284">
    <property type="component" value="Unassembled WGS sequence"/>
</dbReference>
<reference evidence="2 3" key="1">
    <citation type="submission" date="2017-06" db="EMBL/GenBank/DDBJ databases">
        <authorList>
            <person name="Kim H.J."/>
            <person name="Triplett B.A."/>
        </authorList>
    </citation>
    <scope>NUCLEOTIDE SEQUENCE [LARGE SCALE GENOMIC DNA]</scope>
    <source>
        <strain evidence="2 3">U15</strain>
    </source>
</reference>